<dbReference type="Proteomes" id="UP000027821">
    <property type="component" value="Unassembled WGS sequence"/>
</dbReference>
<reference evidence="1 2" key="1">
    <citation type="submission" date="2014-04" db="EMBL/GenBank/DDBJ databases">
        <title>Characterization and application of a salt tolerant electro-active bacterium.</title>
        <authorList>
            <person name="Yang L."/>
            <person name="Wei S."/>
            <person name="Tay Q.X.M."/>
        </authorList>
    </citation>
    <scope>NUCLEOTIDE SEQUENCE [LARGE SCALE GENOMIC DNA]</scope>
    <source>
        <strain evidence="1 2">LY1</strain>
    </source>
</reference>
<dbReference type="RefSeq" id="WP_035073743.1">
    <property type="nucleotide sequence ID" value="NZ_JMIH01000018.1"/>
</dbReference>
<gene>
    <name evidence="1" type="ORF">EL17_09760</name>
</gene>
<organism evidence="1 2">
    <name type="scientific">Anditalea andensis</name>
    <dbReference type="NCBI Taxonomy" id="1048983"/>
    <lineage>
        <taxon>Bacteria</taxon>
        <taxon>Pseudomonadati</taxon>
        <taxon>Bacteroidota</taxon>
        <taxon>Cytophagia</taxon>
        <taxon>Cytophagales</taxon>
        <taxon>Cytophagaceae</taxon>
        <taxon>Anditalea</taxon>
    </lineage>
</organism>
<proteinExistence type="predicted"/>
<protein>
    <submittedName>
        <fullName evidence="1">Uncharacterized protein</fullName>
    </submittedName>
</protein>
<comment type="caution">
    <text evidence="1">The sequence shown here is derived from an EMBL/GenBank/DDBJ whole genome shotgun (WGS) entry which is preliminary data.</text>
</comment>
<name>A0A074KUY1_9BACT</name>
<accession>A0A074KUY1</accession>
<evidence type="ECO:0000313" key="1">
    <source>
        <dbReference type="EMBL" id="KEO73786.1"/>
    </source>
</evidence>
<dbReference type="EMBL" id="JMIH01000018">
    <property type="protein sequence ID" value="KEO73786.1"/>
    <property type="molecule type" value="Genomic_DNA"/>
</dbReference>
<dbReference type="STRING" id="1048983.EL17_09760"/>
<dbReference type="AlphaFoldDB" id="A0A074KUY1"/>
<sequence length="133" mass="15272">MKIELPINDLQTMINKKSQEVMLEAMDENKIRVRIRKFKTNTLLEVSIIDKSASAVRLEYRIINGVMARLFNVLGILKSFIDRMPFVESGGSRNEYILHPFQIPALSSAQKDFLIKDIRAVNNTLIIEINPII</sequence>
<keyword evidence="2" id="KW-1185">Reference proteome</keyword>
<evidence type="ECO:0000313" key="2">
    <source>
        <dbReference type="Proteomes" id="UP000027821"/>
    </source>
</evidence>